<comment type="caution">
    <text evidence="1">The sequence shown here is derived from an EMBL/GenBank/DDBJ whole genome shotgun (WGS) entry which is preliminary data.</text>
</comment>
<accession>A0A9X6M7Q7</accession>
<sequence>MLVSSKSAPNSIKYLFWREMKVAKCNYVGCDNDATTKGFICARDPQGRKHLPTDVYACDKHKKSLSFFEYNTAKTN</sequence>
<protein>
    <submittedName>
        <fullName evidence="1">Uncharacterized protein</fullName>
    </submittedName>
</protein>
<dbReference type="AlphaFoldDB" id="A0A9X6M7Q7"/>
<evidence type="ECO:0000313" key="2">
    <source>
        <dbReference type="Proteomes" id="UP000194853"/>
    </source>
</evidence>
<dbReference type="Proteomes" id="UP000194853">
    <property type="component" value="Unassembled WGS sequence"/>
</dbReference>
<proteinExistence type="predicted"/>
<reference evidence="1 2" key="1">
    <citation type="submission" date="2016-10" db="EMBL/GenBank/DDBJ databases">
        <title>Comparative genomics of Bacillus thuringiensis reveals a path to pathogens against multiple invertebrate hosts.</title>
        <authorList>
            <person name="Zheng J."/>
            <person name="Gao Q."/>
            <person name="Liu H."/>
            <person name="Peng D."/>
            <person name="Ruan L."/>
            <person name="Sun M."/>
        </authorList>
    </citation>
    <scope>NUCLEOTIDE SEQUENCE [LARGE SCALE GENOMIC DNA]</scope>
    <source>
        <strain evidence="1">BGSC 4CF1</strain>
    </source>
</reference>
<organism evidence="1 2">
    <name type="scientific">Bacillus thuringiensis subsp. jegathesan</name>
    <dbReference type="NCBI Taxonomy" id="56955"/>
    <lineage>
        <taxon>Bacteria</taxon>
        <taxon>Bacillati</taxon>
        <taxon>Bacillota</taxon>
        <taxon>Bacilli</taxon>
        <taxon>Bacillales</taxon>
        <taxon>Bacillaceae</taxon>
        <taxon>Bacillus</taxon>
        <taxon>Bacillus cereus group</taxon>
    </lineage>
</organism>
<gene>
    <name evidence="1" type="ORF">BK750_12270</name>
</gene>
<dbReference type="EMBL" id="MOOS01000085">
    <property type="protein sequence ID" value="OUB70537.1"/>
    <property type="molecule type" value="Genomic_DNA"/>
</dbReference>
<evidence type="ECO:0000313" key="1">
    <source>
        <dbReference type="EMBL" id="OUB70537.1"/>
    </source>
</evidence>
<name>A0A9X6M7Q7_BACTJ</name>